<dbReference type="GO" id="GO:0006281">
    <property type="term" value="P:DNA repair"/>
    <property type="evidence" value="ECO:0007669"/>
    <property type="project" value="UniProtKB-KW"/>
</dbReference>
<evidence type="ECO:0000256" key="9">
    <source>
        <dbReference type="SAM" id="Coils"/>
    </source>
</evidence>
<dbReference type="GO" id="GO:0005524">
    <property type="term" value="F:ATP binding"/>
    <property type="evidence" value="ECO:0007669"/>
    <property type="project" value="UniProtKB-KW"/>
</dbReference>
<keyword evidence="6" id="KW-0067">ATP-binding</keyword>
<dbReference type="EMBL" id="JACNJN010000202">
    <property type="protein sequence ID" value="MBC8336858.1"/>
    <property type="molecule type" value="Genomic_DNA"/>
</dbReference>
<gene>
    <name evidence="11" type="primary">recN</name>
    <name evidence="11" type="ORF">H8E29_16490</name>
</gene>
<evidence type="ECO:0000256" key="2">
    <source>
        <dbReference type="ARBA" id="ARBA00009441"/>
    </source>
</evidence>
<feature type="non-terminal residue" evidence="11">
    <location>
        <position position="1"/>
    </location>
</feature>
<keyword evidence="9" id="KW-0175">Coiled coil</keyword>
<evidence type="ECO:0000256" key="8">
    <source>
        <dbReference type="ARBA" id="ARBA00033408"/>
    </source>
</evidence>
<dbReference type="NCBIfam" id="TIGR00634">
    <property type="entry name" value="recN"/>
    <property type="match status" value="1"/>
</dbReference>
<evidence type="ECO:0000256" key="7">
    <source>
        <dbReference type="ARBA" id="ARBA00023204"/>
    </source>
</evidence>
<dbReference type="FunFam" id="3.40.50.300:FF:000319">
    <property type="entry name" value="DNA repair protein RecN"/>
    <property type="match status" value="1"/>
</dbReference>
<dbReference type="PIRSF" id="PIRSF003128">
    <property type="entry name" value="RecN"/>
    <property type="match status" value="1"/>
</dbReference>
<dbReference type="GO" id="GO:0006310">
    <property type="term" value="P:DNA recombination"/>
    <property type="evidence" value="ECO:0007669"/>
    <property type="project" value="InterPro"/>
</dbReference>
<organism evidence="11 12">
    <name type="scientific">Candidatus Desulfolinea nitratireducens</name>
    <dbReference type="NCBI Taxonomy" id="2841698"/>
    <lineage>
        <taxon>Bacteria</taxon>
        <taxon>Bacillati</taxon>
        <taxon>Chloroflexota</taxon>
        <taxon>Anaerolineae</taxon>
        <taxon>Anaerolineales</taxon>
        <taxon>Anaerolineales incertae sedis</taxon>
        <taxon>Candidatus Desulfolinea</taxon>
    </lineage>
</organism>
<evidence type="ECO:0000313" key="11">
    <source>
        <dbReference type="EMBL" id="MBC8336858.1"/>
    </source>
</evidence>
<name>A0A8J6NPJ2_9CHLR</name>
<comment type="caution">
    <text evidence="11">The sequence shown here is derived from an EMBL/GenBank/DDBJ whole genome shotgun (WGS) entry which is preliminary data.</text>
</comment>
<dbReference type="InterPro" id="IPR003395">
    <property type="entry name" value="RecF/RecN/SMC_N"/>
</dbReference>
<evidence type="ECO:0000256" key="3">
    <source>
        <dbReference type="ARBA" id="ARBA00021315"/>
    </source>
</evidence>
<dbReference type="Proteomes" id="UP000614469">
    <property type="component" value="Unassembled WGS sequence"/>
</dbReference>
<dbReference type="PANTHER" id="PTHR11059">
    <property type="entry name" value="DNA REPAIR PROTEIN RECN"/>
    <property type="match status" value="1"/>
</dbReference>
<dbReference type="Gene3D" id="3.40.50.300">
    <property type="entry name" value="P-loop containing nucleotide triphosphate hydrolases"/>
    <property type="match status" value="2"/>
</dbReference>
<evidence type="ECO:0000313" key="12">
    <source>
        <dbReference type="Proteomes" id="UP000614469"/>
    </source>
</evidence>
<evidence type="ECO:0000256" key="6">
    <source>
        <dbReference type="ARBA" id="ARBA00022840"/>
    </source>
</evidence>
<dbReference type="CDD" id="cd03241">
    <property type="entry name" value="ABC_RecN"/>
    <property type="match status" value="2"/>
</dbReference>
<keyword evidence="5" id="KW-0227">DNA damage</keyword>
<keyword evidence="7" id="KW-0234">DNA repair</keyword>
<dbReference type="GO" id="GO:0043590">
    <property type="term" value="C:bacterial nucleoid"/>
    <property type="evidence" value="ECO:0007669"/>
    <property type="project" value="TreeGrafter"/>
</dbReference>
<dbReference type="InterPro" id="IPR004604">
    <property type="entry name" value="DNA_recomb/repair_RecN"/>
</dbReference>
<dbReference type="AlphaFoldDB" id="A0A8J6NPJ2"/>
<accession>A0A8J6NPJ2</accession>
<comment type="function">
    <text evidence="1">May be involved in recombinational repair of damaged DNA.</text>
</comment>
<dbReference type="PROSITE" id="PS00675">
    <property type="entry name" value="SIGMA54_INTERACT_1"/>
    <property type="match status" value="1"/>
</dbReference>
<evidence type="ECO:0000256" key="1">
    <source>
        <dbReference type="ARBA" id="ARBA00003618"/>
    </source>
</evidence>
<comment type="similarity">
    <text evidence="2">Belongs to the RecN family.</text>
</comment>
<sequence length="574" mass="63122">MLTEIRIENFAIIDKLDLSFGPGLVILTGETGAGKSIILDAVEVLVGGRADTSMVRSNAQRAVVEGTFHLAGNERKAINEMLKAEDLLDDENYLTLSREIKAEGRSIARVNGRTVKIGMLKALGSFLVDIHGQSEHLSLLDTRAHLGLLDRYANVEPALNTYHTTYKKLTALRTELTKLRRLQEDSERRVELLSYQAEEIEAVKPVPGEDETLKEERDRLANAEALAFQAQEALSALDEGTPESAAITDTFGEASHHLAALVKIDASQAELSERAELLLENLTELSRDLRAYLENIEFSPSRLEDVEERLALIQSLKRKYGGSIEAVIAFGTDALTQLENISTASERMDELEGGEKILLKQLAEEGKNLSDLRKVASQKMSKGIVAELADLRMAAANFAVDFKTLPDDAGLPLNGERVAFTEKGFDQVEFMLAPNPGEGLKPLVKVASGGETSRMMLAMKNILARADEIPTLIFDEIDQGIGGRIGMIVGEKLWQLGRQHQVFCVTHLPQLAAFGDLHLQVQKLLKDGRTLTHVEPLEKEARLLELAQMLGDVGEGTVRSAHEILQNAQEIRKA</sequence>
<dbReference type="Pfam" id="PF02463">
    <property type="entry name" value="SMC_N"/>
    <property type="match status" value="1"/>
</dbReference>
<reference evidence="11 12" key="1">
    <citation type="submission" date="2020-08" db="EMBL/GenBank/DDBJ databases">
        <title>Bridging the membrane lipid divide: bacteria of the FCB group superphylum have the potential to synthesize archaeal ether lipids.</title>
        <authorList>
            <person name="Villanueva L."/>
            <person name="Von Meijenfeldt F.A.B."/>
            <person name="Westbye A.B."/>
            <person name="Yadav S."/>
            <person name="Hopmans E.C."/>
            <person name="Dutilh B.E."/>
            <person name="Sinninghe Damste J.S."/>
        </authorList>
    </citation>
    <scope>NUCLEOTIDE SEQUENCE [LARGE SCALE GENOMIC DNA]</scope>
    <source>
        <strain evidence="11">NIOZ-UU36</strain>
    </source>
</reference>
<keyword evidence="4" id="KW-0547">Nucleotide-binding</keyword>
<dbReference type="SUPFAM" id="SSF52540">
    <property type="entry name" value="P-loop containing nucleoside triphosphate hydrolases"/>
    <property type="match status" value="2"/>
</dbReference>
<evidence type="ECO:0000259" key="10">
    <source>
        <dbReference type="Pfam" id="PF02463"/>
    </source>
</evidence>
<feature type="domain" description="RecF/RecN/SMC N-terminal" evidence="10">
    <location>
        <begin position="1"/>
        <end position="516"/>
    </location>
</feature>
<dbReference type="PANTHER" id="PTHR11059:SF0">
    <property type="entry name" value="DNA REPAIR PROTEIN RECN"/>
    <property type="match status" value="1"/>
</dbReference>
<dbReference type="InterPro" id="IPR025662">
    <property type="entry name" value="Sigma_54_int_dom_ATP-bd_1"/>
</dbReference>
<dbReference type="FunFam" id="3.40.50.300:FF:000356">
    <property type="entry name" value="DNA repair protein RecN"/>
    <property type="match status" value="1"/>
</dbReference>
<dbReference type="GO" id="GO:0009432">
    <property type="term" value="P:SOS response"/>
    <property type="evidence" value="ECO:0007669"/>
    <property type="project" value="TreeGrafter"/>
</dbReference>
<evidence type="ECO:0000256" key="5">
    <source>
        <dbReference type="ARBA" id="ARBA00022763"/>
    </source>
</evidence>
<protein>
    <recommendedName>
        <fullName evidence="3">DNA repair protein RecN</fullName>
    </recommendedName>
    <alternativeName>
        <fullName evidence="8">Recombination protein N</fullName>
    </alternativeName>
</protein>
<proteinExistence type="inferred from homology"/>
<dbReference type="InterPro" id="IPR027417">
    <property type="entry name" value="P-loop_NTPase"/>
</dbReference>
<feature type="coiled-coil region" evidence="9">
    <location>
        <begin position="268"/>
        <end position="295"/>
    </location>
</feature>
<evidence type="ECO:0000256" key="4">
    <source>
        <dbReference type="ARBA" id="ARBA00022741"/>
    </source>
</evidence>